<gene>
    <name evidence="1" type="ORF">HMPREF0168_0829</name>
</gene>
<comment type="caution">
    <text evidence="1">The sequence shown here is derived from an EMBL/GenBank/DDBJ whole genome shotgun (WGS) entry which is preliminary data.</text>
</comment>
<dbReference type="AlphaFoldDB" id="E0Q6S1"/>
<protein>
    <recommendedName>
        <fullName evidence="3">Bacterial surface protein 26-residue PARCEL repeat (3 repeats)</fullName>
    </recommendedName>
</protein>
<dbReference type="Gene3D" id="3.80.10.10">
    <property type="entry name" value="Ribonuclease Inhibitor"/>
    <property type="match status" value="1"/>
</dbReference>
<dbReference type="EMBL" id="AEEQ01000009">
    <property type="protein sequence ID" value="EFM41436.1"/>
    <property type="molecule type" value="Genomic_DNA"/>
</dbReference>
<evidence type="ECO:0000313" key="1">
    <source>
        <dbReference type="EMBL" id="EFM41436.1"/>
    </source>
</evidence>
<dbReference type="InterPro" id="IPR032675">
    <property type="entry name" value="LRR_dom_sf"/>
</dbReference>
<name>E0Q6S1_9BIFI</name>
<dbReference type="Proteomes" id="UP000003323">
    <property type="component" value="Unassembled WGS sequence"/>
</dbReference>
<reference evidence="1 2" key="1">
    <citation type="submission" date="2010-08" db="EMBL/GenBank/DDBJ databases">
        <authorList>
            <person name="Muzny D."/>
            <person name="Qin X."/>
            <person name="Deng J."/>
            <person name="Jiang H."/>
            <person name="Liu Y."/>
            <person name="Qu J."/>
            <person name="Song X.-Z."/>
            <person name="Zhang L."/>
            <person name="Thornton R."/>
            <person name="Coyle M."/>
            <person name="Francisco L."/>
            <person name="Jackson L."/>
            <person name="Javaid M."/>
            <person name="Korchina V."/>
            <person name="Kovar C."/>
            <person name="Mata R."/>
            <person name="Mathew T."/>
            <person name="Ngo R."/>
            <person name="Nguyen L."/>
            <person name="Nguyen N."/>
            <person name="Okwuonu G."/>
            <person name="Ongeri F."/>
            <person name="Pham C."/>
            <person name="Simmons D."/>
            <person name="Wilczek-Boney K."/>
            <person name="Hale W."/>
            <person name="Jakkamsetti A."/>
            <person name="Pham P."/>
            <person name="Ruth R."/>
            <person name="San Lucas F."/>
            <person name="Warren J."/>
            <person name="Zhang J."/>
            <person name="Zhao Z."/>
            <person name="Zhou C."/>
            <person name="Zhu D."/>
            <person name="Lee S."/>
            <person name="Bess C."/>
            <person name="Blankenburg K."/>
            <person name="Forbes L."/>
            <person name="Fu Q."/>
            <person name="Gubbala S."/>
            <person name="Hirani K."/>
            <person name="Jayaseelan J.C."/>
            <person name="Lara F."/>
            <person name="Munidasa M."/>
            <person name="Palculict T."/>
            <person name="Patil S."/>
            <person name="Pu L.-L."/>
            <person name="Saada N."/>
            <person name="Tang L."/>
            <person name="Weissenberger G."/>
            <person name="Zhu Y."/>
            <person name="Hemphill L."/>
            <person name="Shang Y."/>
            <person name="Youmans B."/>
            <person name="Ayvaz T."/>
            <person name="Ross M."/>
            <person name="Santibanez J."/>
            <person name="Aqrawi P."/>
            <person name="Gross S."/>
            <person name="Joshi V."/>
            <person name="Fowler G."/>
            <person name="Nazareth L."/>
            <person name="Reid J."/>
            <person name="Worley K."/>
            <person name="Petrosino J."/>
            <person name="Highlander S."/>
            <person name="Gibbs R."/>
        </authorList>
    </citation>
    <scope>NUCLEOTIDE SEQUENCE [LARGE SCALE GENOMIC DNA]</scope>
    <source>
        <strain evidence="1 2">ATCC 27679</strain>
    </source>
</reference>
<evidence type="ECO:0008006" key="3">
    <source>
        <dbReference type="Google" id="ProtNLM"/>
    </source>
</evidence>
<proteinExistence type="predicted"/>
<accession>E0Q6S1</accession>
<evidence type="ECO:0000313" key="2">
    <source>
        <dbReference type="Proteomes" id="UP000003323"/>
    </source>
</evidence>
<organism evidence="1 2">
    <name type="scientific">Bifidobacterium dentium ATCC 27679</name>
    <dbReference type="NCBI Taxonomy" id="871562"/>
    <lineage>
        <taxon>Bacteria</taxon>
        <taxon>Bacillati</taxon>
        <taxon>Actinomycetota</taxon>
        <taxon>Actinomycetes</taxon>
        <taxon>Bifidobacteriales</taxon>
        <taxon>Bifidobacteriaceae</taxon>
        <taxon>Bifidobacterium</taxon>
    </lineage>
</organism>
<sequence>MANGLELPFLLADRGLGDLLLGPAHLEVAVAVLGQGVGRAPLHGAALHLFDERTELALGLGVGALDDAGLLLVLARARVLASADAELLAAALALGLVLLHLDDGAFSFDLRHGFPLRLFLERLDDGERSIEAADERPVAVVALVLGEVGEQLHRTSYLGACEGDAAQVVSVGREVLAQGLVCANAKYNGIQCNPWADFNKQVLSVRIAADMSALPAVNTNYWFYACSALTSVAGMGNLRGVSLMQFTFNACSALTELDMRGLDPSGLTNVSYLFGGCSALKTILMDADWALPKSGLSGMATFYNCKAIVGGNGTTYSSSNYGYAMMRVDTAGAAGYLTAG</sequence>
<dbReference type="HOGENOM" id="CLU_815516_0_0_11"/>